<evidence type="ECO:0000256" key="5">
    <source>
        <dbReference type="ARBA" id="ARBA00023136"/>
    </source>
</evidence>
<feature type="transmembrane region" description="Helical" evidence="6">
    <location>
        <begin position="93"/>
        <end position="115"/>
    </location>
</feature>
<feature type="transmembrane region" description="Helical" evidence="6">
    <location>
        <begin position="290"/>
        <end position="315"/>
    </location>
</feature>
<dbReference type="GeneID" id="27698450"/>
<dbReference type="GO" id="GO:0016020">
    <property type="term" value="C:membrane"/>
    <property type="evidence" value="ECO:0007669"/>
    <property type="project" value="UniProtKB-SubCell"/>
</dbReference>
<comment type="subcellular location">
    <subcellularLocation>
        <location evidence="1">Membrane</location>
        <topology evidence="1">Multi-pass membrane protein</topology>
    </subcellularLocation>
</comment>
<feature type="transmembrane region" description="Helical" evidence="6">
    <location>
        <begin position="215"/>
        <end position="240"/>
    </location>
</feature>
<dbReference type="Gene3D" id="1.20.1250.20">
    <property type="entry name" value="MFS general substrate transporter like domains"/>
    <property type="match status" value="2"/>
</dbReference>
<evidence type="ECO:0000256" key="1">
    <source>
        <dbReference type="ARBA" id="ARBA00004141"/>
    </source>
</evidence>
<feature type="transmembrane region" description="Helical" evidence="6">
    <location>
        <begin position="355"/>
        <end position="375"/>
    </location>
</feature>
<dbReference type="VEuPathDB" id="FungiDB:Z519_05522"/>
<dbReference type="AlphaFoldDB" id="A0A0D2EWH5"/>
<dbReference type="EMBL" id="KN846986">
    <property type="protein sequence ID" value="KIW94206.1"/>
    <property type="molecule type" value="Genomic_DNA"/>
</dbReference>
<feature type="transmembrane region" description="Helical" evidence="6">
    <location>
        <begin position="184"/>
        <end position="203"/>
    </location>
</feature>
<dbReference type="PROSITE" id="PS50850">
    <property type="entry name" value="MFS"/>
    <property type="match status" value="1"/>
</dbReference>
<feature type="transmembrane region" description="Helical" evidence="6">
    <location>
        <begin position="381"/>
        <end position="402"/>
    </location>
</feature>
<dbReference type="PANTHER" id="PTHR43791:SF47">
    <property type="entry name" value="MAJOR FACILITATOR SUPERFAMILY (MFS) PROFILE DOMAIN-CONTAINING PROTEIN-RELATED"/>
    <property type="match status" value="1"/>
</dbReference>
<dbReference type="InterPro" id="IPR011701">
    <property type="entry name" value="MFS"/>
</dbReference>
<dbReference type="OrthoDB" id="3639251at2759"/>
<feature type="transmembrane region" description="Helical" evidence="6">
    <location>
        <begin position="122"/>
        <end position="141"/>
    </location>
</feature>
<accession>A0A0D2EWH5</accession>
<dbReference type="InterPro" id="IPR020846">
    <property type="entry name" value="MFS_dom"/>
</dbReference>
<keyword evidence="4 6" id="KW-1133">Transmembrane helix</keyword>
<organism evidence="8 9">
    <name type="scientific">Cladophialophora bantiana (strain ATCC 10958 / CBS 173.52 / CDC B-1940 / NIH 8579)</name>
    <name type="common">Xylohypha bantiana</name>
    <dbReference type="NCBI Taxonomy" id="1442370"/>
    <lineage>
        <taxon>Eukaryota</taxon>
        <taxon>Fungi</taxon>
        <taxon>Dikarya</taxon>
        <taxon>Ascomycota</taxon>
        <taxon>Pezizomycotina</taxon>
        <taxon>Eurotiomycetes</taxon>
        <taxon>Chaetothyriomycetidae</taxon>
        <taxon>Chaetothyriales</taxon>
        <taxon>Herpotrichiellaceae</taxon>
        <taxon>Cladophialophora</taxon>
    </lineage>
</organism>
<dbReference type="FunFam" id="1.20.1250.20:FF:000018">
    <property type="entry name" value="MFS transporter permease"/>
    <property type="match status" value="1"/>
</dbReference>
<dbReference type="Pfam" id="PF07690">
    <property type="entry name" value="MFS_1"/>
    <property type="match status" value="1"/>
</dbReference>
<keyword evidence="5 6" id="KW-0472">Membrane</keyword>
<protein>
    <recommendedName>
        <fullName evidence="7">Major facilitator superfamily (MFS) profile domain-containing protein</fullName>
    </recommendedName>
</protein>
<dbReference type="GO" id="GO:0022857">
    <property type="term" value="F:transmembrane transporter activity"/>
    <property type="evidence" value="ECO:0007669"/>
    <property type="project" value="InterPro"/>
</dbReference>
<keyword evidence="9" id="KW-1185">Reference proteome</keyword>
<gene>
    <name evidence="8" type="ORF">Z519_05522</name>
</gene>
<proteinExistence type="predicted"/>
<dbReference type="Proteomes" id="UP000053789">
    <property type="component" value="Unassembled WGS sequence"/>
</dbReference>
<evidence type="ECO:0000259" key="7">
    <source>
        <dbReference type="PROSITE" id="PS50850"/>
    </source>
</evidence>
<evidence type="ECO:0000256" key="4">
    <source>
        <dbReference type="ARBA" id="ARBA00022989"/>
    </source>
</evidence>
<feature type="transmembrane region" description="Helical" evidence="6">
    <location>
        <begin position="321"/>
        <end position="343"/>
    </location>
</feature>
<dbReference type="HOGENOM" id="CLU_001265_0_1_1"/>
<sequence>MTTDHLKSPIPEVHHDELLFDGGEKDNHVTGAHPDIQRFSAEEQKKILRRIDWRILPIVGAVYFISIMDRNNLGSAAIAGMTKDLELSVGMRYSILTLSFFPTYILFELPSTVVIRWITPRWHLSTICLTWGVLLIIMGFLNDWKDMVGLRVILGFLEAGFFPGCMYFLSTWYTRYEMHKRYSLWYFMGSCASAFAGILAYGLMQMDGLQGLAGWRWIFIMEGVITLIIAIVAYAVLVGFPESNKRYYKFLNDAEVKFVLARINADREDAELKEAFSLKRYFAHGLDWKLWAFALIFCMTLIVTYSFAYFLPIILQQRMGFSIAAAQCLIAPPYFTAGLWMFVTGWIGDRYKMRAPILLFHGVLACIGLPLMAFTKNNGSMYFGAFLSTVAVNANIPCIMAYQANNIRGHWKRAFSSALFVGMGGVGGIAGSLVFRSKDAPGYLPGIIACIVSQGIMIAILVVTSLIFMRENRKADAGQVVIEGLPGFRYTI</sequence>
<reference evidence="8" key="1">
    <citation type="submission" date="2015-01" db="EMBL/GenBank/DDBJ databases">
        <title>The Genome Sequence of Cladophialophora bantiana CBS 173.52.</title>
        <authorList>
            <consortium name="The Broad Institute Genomics Platform"/>
            <person name="Cuomo C."/>
            <person name="de Hoog S."/>
            <person name="Gorbushina A."/>
            <person name="Stielow B."/>
            <person name="Teixiera M."/>
            <person name="Abouelleil A."/>
            <person name="Chapman S.B."/>
            <person name="Priest M."/>
            <person name="Young S.K."/>
            <person name="Wortman J."/>
            <person name="Nusbaum C."/>
            <person name="Birren B."/>
        </authorList>
    </citation>
    <scope>NUCLEOTIDE SEQUENCE [LARGE SCALE GENOMIC DNA]</scope>
    <source>
        <strain evidence="8">CBS 173.52</strain>
    </source>
</reference>
<keyword evidence="3 6" id="KW-0812">Transmembrane</keyword>
<evidence type="ECO:0000256" key="6">
    <source>
        <dbReference type="SAM" id="Phobius"/>
    </source>
</evidence>
<evidence type="ECO:0000313" key="9">
    <source>
        <dbReference type="Proteomes" id="UP000053789"/>
    </source>
</evidence>
<feature type="transmembrane region" description="Helical" evidence="6">
    <location>
        <begin position="446"/>
        <end position="469"/>
    </location>
</feature>
<evidence type="ECO:0000256" key="3">
    <source>
        <dbReference type="ARBA" id="ARBA00022692"/>
    </source>
</evidence>
<dbReference type="PANTHER" id="PTHR43791">
    <property type="entry name" value="PERMEASE-RELATED"/>
    <property type="match status" value="1"/>
</dbReference>
<dbReference type="SUPFAM" id="SSF103473">
    <property type="entry name" value="MFS general substrate transporter"/>
    <property type="match status" value="1"/>
</dbReference>
<feature type="transmembrane region" description="Helical" evidence="6">
    <location>
        <begin position="55"/>
        <end position="73"/>
    </location>
</feature>
<dbReference type="RefSeq" id="XP_016620875.1">
    <property type="nucleotide sequence ID" value="XM_016763262.1"/>
</dbReference>
<feature type="domain" description="Major facilitator superfamily (MFS) profile" evidence="7">
    <location>
        <begin position="55"/>
        <end position="473"/>
    </location>
</feature>
<evidence type="ECO:0000313" key="8">
    <source>
        <dbReference type="EMBL" id="KIW94206.1"/>
    </source>
</evidence>
<feature type="transmembrane region" description="Helical" evidence="6">
    <location>
        <begin position="414"/>
        <end position="434"/>
    </location>
</feature>
<keyword evidence="2" id="KW-0813">Transport</keyword>
<feature type="transmembrane region" description="Helical" evidence="6">
    <location>
        <begin position="153"/>
        <end position="172"/>
    </location>
</feature>
<name>A0A0D2EWH5_CLAB1</name>
<dbReference type="InterPro" id="IPR036259">
    <property type="entry name" value="MFS_trans_sf"/>
</dbReference>
<dbReference type="FunFam" id="1.20.1250.20:FF:000013">
    <property type="entry name" value="MFS general substrate transporter"/>
    <property type="match status" value="1"/>
</dbReference>
<evidence type="ECO:0000256" key="2">
    <source>
        <dbReference type="ARBA" id="ARBA00022448"/>
    </source>
</evidence>